<feature type="signal peptide" evidence="1">
    <location>
        <begin position="1"/>
        <end position="23"/>
    </location>
</feature>
<name>A0A9X0ALM4_9HELO</name>
<accession>A0A9X0ALM4</accession>
<keyword evidence="1" id="KW-0732">Signal</keyword>
<dbReference type="OrthoDB" id="10408174at2759"/>
<sequence>MAMGIIGKTICFASFTAWGTALGMSGRYCTQIAYYKYINPKGHPKPLGTKDIIETAIMTMWFWRYGIPSLSLASHMKIMGAAAVYGISERIFGACREQWNKSKKTMENEVVASKSGMSRITDENISLRLLTDILRKMRLDHLIELTASSIDTVL</sequence>
<feature type="chain" id="PRO_5040774034" description="LAGLIDADG endonuclease" evidence="1">
    <location>
        <begin position="24"/>
        <end position="154"/>
    </location>
</feature>
<proteinExistence type="predicted"/>
<gene>
    <name evidence="2" type="ORF">OCU04_006898</name>
</gene>
<organism evidence="2 3">
    <name type="scientific">Sclerotinia nivalis</name>
    <dbReference type="NCBI Taxonomy" id="352851"/>
    <lineage>
        <taxon>Eukaryota</taxon>
        <taxon>Fungi</taxon>
        <taxon>Dikarya</taxon>
        <taxon>Ascomycota</taxon>
        <taxon>Pezizomycotina</taxon>
        <taxon>Leotiomycetes</taxon>
        <taxon>Helotiales</taxon>
        <taxon>Sclerotiniaceae</taxon>
        <taxon>Sclerotinia</taxon>
    </lineage>
</organism>
<dbReference type="Proteomes" id="UP001152300">
    <property type="component" value="Unassembled WGS sequence"/>
</dbReference>
<evidence type="ECO:0008006" key="4">
    <source>
        <dbReference type="Google" id="ProtNLM"/>
    </source>
</evidence>
<evidence type="ECO:0000313" key="2">
    <source>
        <dbReference type="EMBL" id="KAJ8064568.1"/>
    </source>
</evidence>
<evidence type="ECO:0000256" key="1">
    <source>
        <dbReference type="SAM" id="SignalP"/>
    </source>
</evidence>
<evidence type="ECO:0000313" key="3">
    <source>
        <dbReference type="Proteomes" id="UP001152300"/>
    </source>
</evidence>
<dbReference type="AlphaFoldDB" id="A0A9X0ALM4"/>
<keyword evidence="3" id="KW-1185">Reference proteome</keyword>
<dbReference type="EMBL" id="JAPEIS010000007">
    <property type="protein sequence ID" value="KAJ8064568.1"/>
    <property type="molecule type" value="Genomic_DNA"/>
</dbReference>
<protein>
    <recommendedName>
        <fullName evidence="4">LAGLIDADG endonuclease</fullName>
    </recommendedName>
</protein>
<reference evidence="2" key="1">
    <citation type="submission" date="2022-11" db="EMBL/GenBank/DDBJ databases">
        <title>Genome Resource of Sclerotinia nivalis Strain SnTB1, a Plant Pathogen Isolated from American Ginseng.</title>
        <authorList>
            <person name="Fan S."/>
        </authorList>
    </citation>
    <scope>NUCLEOTIDE SEQUENCE</scope>
    <source>
        <strain evidence="2">SnTB1</strain>
    </source>
</reference>
<comment type="caution">
    <text evidence="2">The sequence shown here is derived from an EMBL/GenBank/DDBJ whole genome shotgun (WGS) entry which is preliminary data.</text>
</comment>